<organism evidence="1 2">
    <name type="scientific">Botrytis porri</name>
    <dbReference type="NCBI Taxonomy" id="87229"/>
    <lineage>
        <taxon>Eukaryota</taxon>
        <taxon>Fungi</taxon>
        <taxon>Dikarya</taxon>
        <taxon>Ascomycota</taxon>
        <taxon>Pezizomycotina</taxon>
        <taxon>Leotiomycetes</taxon>
        <taxon>Helotiales</taxon>
        <taxon>Sclerotiniaceae</taxon>
        <taxon>Botrytis</taxon>
    </lineage>
</organism>
<protein>
    <submittedName>
        <fullName evidence="1">Uncharacterized protein</fullName>
    </submittedName>
</protein>
<dbReference type="AlphaFoldDB" id="A0A4Z1KL21"/>
<evidence type="ECO:0000313" key="2">
    <source>
        <dbReference type="Proteomes" id="UP000297280"/>
    </source>
</evidence>
<dbReference type="Proteomes" id="UP000297280">
    <property type="component" value="Unassembled WGS sequence"/>
</dbReference>
<reference evidence="1 2" key="1">
    <citation type="submission" date="2017-12" db="EMBL/GenBank/DDBJ databases">
        <title>Comparative genomics of Botrytis spp.</title>
        <authorList>
            <person name="Valero-Jimenez C.A."/>
            <person name="Tapia P."/>
            <person name="Veloso J."/>
            <person name="Silva-Moreno E."/>
            <person name="Staats M."/>
            <person name="Valdes J.H."/>
            <person name="Van Kan J.A.L."/>
        </authorList>
    </citation>
    <scope>NUCLEOTIDE SEQUENCE [LARGE SCALE GENOMIC DNA]</scope>
    <source>
        <strain evidence="1 2">MUCL3349</strain>
    </source>
</reference>
<dbReference type="EMBL" id="PQXO01000325">
    <property type="protein sequence ID" value="TGO86190.1"/>
    <property type="molecule type" value="Genomic_DNA"/>
</dbReference>
<name>A0A4Z1KL21_9HELO</name>
<sequence>MAAVIPLGQIETNVANHYVNSPSNPNNCFCAWYIYYSNYNAALELRHLEEAASVEAQHRELLSRRRRSMRSVVFANHGRWGREGRKEGQKVKLTGKEDM</sequence>
<accession>A0A4Z1KL21</accession>
<evidence type="ECO:0000313" key="1">
    <source>
        <dbReference type="EMBL" id="TGO86190.1"/>
    </source>
</evidence>
<keyword evidence="2" id="KW-1185">Reference proteome</keyword>
<proteinExistence type="predicted"/>
<comment type="caution">
    <text evidence="1">The sequence shown here is derived from an EMBL/GenBank/DDBJ whole genome shotgun (WGS) entry which is preliminary data.</text>
</comment>
<gene>
    <name evidence="1" type="ORF">BPOR_0326g00130</name>
</gene>